<accession>A0A0K0DNT8</accession>
<dbReference type="WBParaSite" id="ACAC_0001342701-mRNA-1">
    <property type="protein sequence ID" value="ACAC_0001342701-mRNA-1"/>
    <property type="gene ID" value="ACAC_0001342701"/>
</dbReference>
<sequence>MVDNIVRQLCVEFRKKRVLSGKASDALFEKANVHEELQQSKFDRYLEVKSKLAKEDIIRLELEKEQQQLLEAEQEMAAAEQSANDVEKRLQARVAELKSNVSLLRKSELDSNKEQSMRDMYQDMLEKLSELVRYFQHIKSRESQRCSLVNERLVLEEQVSSLSMKTSQIRDEVDRLSADLDATGYEGLIHATRRSAMALMKAKYTEVKSELLRLRLGTHTLRIRARSAQSISALEK</sequence>
<evidence type="ECO:0000256" key="1">
    <source>
        <dbReference type="SAM" id="Coils"/>
    </source>
</evidence>
<dbReference type="AlphaFoldDB" id="A0A0K0DNT8"/>
<keyword evidence="1" id="KW-0175">Coiled coil</keyword>
<protein>
    <submittedName>
        <fullName evidence="3">Cilia- and flagella-associated protein 157</fullName>
    </submittedName>
</protein>
<feature type="coiled-coil region" evidence="1">
    <location>
        <begin position="55"/>
        <end position="107"/>
    </location>
</feature>
<organism evidence="2 3">
    <name type="scientific">Angiostrongylus cantonensis</name>
    <name type="common">Rat lungworm</name>
    <dbReference type="NCBI Taxonomy" id="6313"/>
    <lineage>
        <taxon>Eukaryota</taxon>
        <taxon>Metazoa</taxon>
        <taxon>Ecdysozoa</taxon>
        <taxon>Nematoda</taxon>
        <taxon>Chromadorea</taxon>
        <taxon>Rhabditida</taxon>
        <taxon>Rhabditina</taxon>
        <taxon>Rhabditomorpha</taxon>
        <taxon>Strongyloidea</taxon>
        <taxon>Metastrongylidae</taxon>
        <taxon>Angiostrongylus</taxon>
    </lineage>
</organism>
<proteinExistence type="predicted"/>
<evidence type="ECO:0000313" key="2">
    <source>
        <dbReference type="Proteomes" id="UP000035642"/>
    </source>
</evidence>
<keyword evidence="2" id="KW-1185">Reference proteome</keyword>
<dbReference type="Proteomes" id="UP000035642">
    <property type="component" value="Unassembled WGS sequence"/>
</dbReference>
<reference evidence="3" key="2">
    <citation type="submission" date="2017-02" db="UniProtKB">
        <authorList>
            <consortium name="WormBaseParasite"/>
        </authorList>
    </citation>
    <scope>IDENTIFICATION</scope>
</reference>
<reference evidence="2" key="1">
    <citation type="submission" date="2012-09" db="EMBL/GenBank/DDBJ databases">
        <authorList>
            <person name="Martin A.A."/>
        </authorList>
    </citation>
    <scope>NUCLEOTIDE SEQUENCE</scope>
</reference>
<name>A0A0K0DNT8_ANGCA</name>
<evidence type="ECO:0000313" key="3">
    <source>
        <dbReference type="WBParaSite" id="ACAC_0001342701-mRNA-1"/>
    </source>
</evidence>